<gene>
    <name evidence="7" type="ORF">EZV62_018663</name>
</gene>
<dbReference type="InterPro" id="IPR032675">
    <property type="entry name" value="LRR_dom_sf"/>
</dbReference>
<proteinExistence type="predicted"/>
<keyword evidence="8" id="KW-1185">Reference proteome</keyword>
<keyword evidence="3" id="KW-0611">Plant defense</keyword>
<dbReference type="Proteomes" id="UP000323000">
    <property type="component" value="Chromosome 8"/>
</dbReference>
<keyword evidence="4" id="KW-0067">ATP-binding</keyword>
<organism evidence="7 8">
    <name type="scientific">Acer yangbiense</name>
    <dbReference type="NCBI Taxonomy" id="1000413"/>
    <lineage>
        <taxon>Eukaryota</taxon>
        <taxon>Viridiplantae</taxon>
        <taxon>Streptophyta</taxon>
        <taxon>Embryophyta</taxon>
        <taxon>Tracheophyta</taxon>
        <taxon>Spermatophyta</taxon>
        <taxon>Magnoliopsida</taxon>
        <taxon>eudicotyledons</taxon>
        <taxon>Gunneridae</taxon>
        <taxon>Pentapetalae</taxon>
        <taxon>rosids</taxon>
        <taxon>malvids</taxon>
        <taxon>Sapindales</taxon>
        <taxon>Sapindaceae</taxon>
        <taxon>Hippocastanoideae</taxon>
        <taxon>Acereae</taxon>
        <taxon>Acer</taxon>
    </lineage>
</organism>
<evidence type="ECO:0000313" key="8">
    <source>
        <dbReference type="Proteomes" id="UP000323000"/>
    </source>
</evidence>
<dbReference type="GO" id="GO:0005524">
    <property type="term" value="F:ATP binding"/>
    <property type="evidence" value="ECO:0007669"/>
    <property type="project" value="UniProtKB-KW"/>
</dbReference>
<dbReference type="PANTHER" id="PTHR36766:SF61">
    <property type="entry name" value="NB-ARC DOMAIN DISEASE RESISTANCE PROTEIN"/>
    <property type="match status" value="1"/>
</dbReference>
<keyword evidence="1" id="KW-0677">Repeat</keyword>
<dbReference type="SUPFAM" id="SSF52047">
    <property type="entry name" value="RNI-like"/>
    <property type="match status" value="1"/>
</dbReference>
<sequence>MAEAIVSPIAEILLGKLGSHACQEASLIWGFKSDLLKLERTLNTIKAVLLDAEQQLHNHEIRAGLKSSRMSAMMLKMCSMSHKIKEIRERLDEIAADKAKFHLTDRVDNRNSHREREMAHSFVFDSDVIGRDKEKEDIIELLTQPSDDASAGEYNGCLNSVRVLGISGCENLEYLCGDIGTLKALQTMSIVECPSLLSLPCDIKYSTSLKTLIIIDCEKLNLRIEMDSRQDLNSSRIQLRSILIQELPNLEEFPQWLLHDNTLEALDIRECPNFIAFPESLQNLQSLQHLFIWDCPKLISLPEGMHRLIALRRLVIGGDCPALIERCKKDTGEDWPKIAHIPWIRIDDEVEETEHFAATSSGGGGVFPLASDRSAEFEPWGVQNITGSYDSLWVDPKWEEGDMKGLK</sequence>
<reference evidence="8" key="1">
    <citation type="journal article" date="2019" name="Gigascience">
        <title>De novo genome assembly of the endangered Acer yangbiense, a plant species with extremely small populations endemic to Yunnan Province, China.</title>
        <authorList>
            <person name="Yang J."/>
            <person name="Wariss H.M."/>
            <person name="Tao L."/>
            <person name="Zhang R."/>
            <person name="Yun Q."/>
            <person name="Hollingsworth P."/>
            <person name="Dao Z."/>
            <person name="Luo G."/>
            <person name="Guo H."/>
            <person name="Ma Y."/>
            <person name="Sun W."/>
        </authorList>
    </citation>
    <scope>NUCLEOTIDE SEQUENCE [LARGE SCALE GENOMIC DNA]</scope>
    <source>
        <strain evidence="8">cv. Malutang</strain>
    </source>
</reference>
<keyword evidence="5" id="KW-0175">Coiled coil</keyword>
<evidence type="ECO:0000256" key="5">
    <source>
        <dbReference type="SAM" id="Coils"/>
    </source>
</evidence>
<dbReference type="GO" id="GO:0006952">
    <property type="term" value="P:defense response"/>
    <property type="evidence" value="ECO:0007669"/>
    <property type="project" value="UniProtKB-KW"/>
</dbReference>
<keyword evidence="2" id="KW-0547">Nucleotide-binding</keyword>
<dbReference type="EMBL" id="VAHF01000008">
    <property type="protein sequence ID" value="TXG57350.1"/>
    <property type="molecule type" value="Genomic_DNA"/>
</dbReference>
<evidence type="ECO:0000256" key="2">
    <source>
        <dbReference type="ARBA" id="ARBA00022741"/>
    </source>
</evidence>
<dbReference type="PANTHER" id="PTHR36766">
    <property type="entry name" value="PLANT BROAD-SPECTRUM MILDEW RESISTANCE PROTEIN RPW8"/>
    <property type="match status" value="1"/>
</dbReference>
<feature type="domain" description="Disease resistance N-terminal" evidence="6">
    <location>
        <begin position="11"/>
        <end position="63"/>
    </location>
</feature>
<comment type="caution">
    <text evidence="7">The sequence shown here is derived from an EMBL/GenBank/DDBJ whole genome shotgun (WGS) entry which is preliminary data.</text>
</comment>
<evidence type="ECO:0000256" key="4">
    <source>
        <dbReference type="ARBA" id="ARBA00022840"/>
    </source>
</evidence>
<dbReference type="Gene3D" id="1.20.5.4130">
    <property type="match status" value="1"/>
</dbReference>
<dbReference type="Pfam" id="PF18052">
    <property type="entry name" value="Rx_N"/>
    <property type="match status" value="1"/>
</dbReference>
<name>A0A5C7HK07_9ROSI</name>
<feature type="coiled-coil region" evidence="5">
    <location>
        <begin position="35"/>
        <end position="62"/>
    </location>
</feature>
<dbReference type="InterPro" id="IPR041118">
    <property type="entry name" value="Rx_N"/>
</dbReference>
<evidence type="ECO:0000256" key="3">
    <source>
        <dbReference type="ARBA" id="ARBA00022821"/>
    </source>
</evidence>
<protein>
    <recommendedName>
        <fullName evidence="6">Disease resistance N-terminal domain-containing protein</fullName>
    </recommendedName>
</protein>
<evidence type="ECO:0000313" key="7">
    <source>
        <dbReference type="EMBL" id="TXG57350.1"/>
    </source>
</evidence>
<evidence type="ECO:0000259" key="6">
    <source>
        <dbReference type="Pfam" id="PF18052"/>
    </source>
</evidence>
<dbReference type="AlphaFoldDB" id="A0A5C7HK07"/>
<accession>A0A5C7HK07</accession>
<dbReference type="OrthoDB" id="2018467at2759"/>
<evidence type="ECO:0000256" key="1">
    <source>
        <dbReference type="ARBA" id="ARBA00022737"/>
    </source>
</evidence>
<dbReference type="Gene3D" id="3.80.10.10">
    <property type="entry name" value="Ribonuclease Inhibitor"/>
    <property type="match status" value="2"/>
</dbReference>